<protein>
    <recommendedName>
        <fullName evidence="2">Autophagy-related protein 101</fullName>
    </recommendedName>
</protein>
<dbReference type="GO" id="GO:0000045">
    <property type="term" value="P:autophagosome assembly"/>
    <property type="evidence" value="ECO:0007669"/>
    <property type="project" value="TreeGrafter"/>
</dbReference>
<evidence type="ECO:0000256" key="4">
    <source>
        <dbReference type="SAM" id="MobiDB-lite"/>
    </source>
</evidence>
<feature type="region of interest" description="Disordered" evidence="4">
    <location>
        <begin position="178"/>
        <end position="260"/>
    </location>
</feature>
<gene>
    <name evidence="5" type="ORF">B0T20DRAFT_347873</name>
</gene>
<comment type="caution">
    <text evidence="5">The sequence shown here is derived from an EMBL/GenBank/DDBJ whole genome shotgun (WGS) entry which is preliminary data.</text>
</comment>
<proteinExistence type="inferred from homology"/>
<dbReference type="Pfam" id="PF07855">
    <property type="entry name" value="ATG101"/>
    <property type="match status" value="1"/>
</dbReference>
<feature type="compositionally biased region" description="Low complexity" evidence="4">
    <location>
        <begin position="204"/>
        <end position="227"/>
    </location>
</feature>
<evidence type="ECO:0000313" key="5">
    <source>
        <dbReference type="EMBL" id="KAK3401150.1"/>
    </source>
</evidence>
<keyword evidence="3" id="KW-0072">Autophagy</keyword>
<organism evidence="5 6">
    <name type="scientific">Sordaria brevicollis</name>
    <dbReference type="NCBI Taxonomy" id="83679"/>
    <lineage>
        <taxon>Eukaryota</taxon>
        <taxon>Fungi</taxon>
        <taxon>Dikarya</taxon>
        <taxon>Ascomycota</taxon>
        <taxon>Pezizomycotina</taxon>
        <taxon>Sordariomycetes</taxon>
        <taxon>Sordariomycetidae</taxon>
        <taxon>Sordariales</taxon>
        <taxon>Sordariaceae</taxon>
        <taxon>Sordaria</taxon>
    </lineage>
</organism>
<accession>A0AAE0PJJ1</accession>
<evidence type="ECO:0000256" key="3">
    <source>
        <dbReference type="ARBA" id="ARBA00023006"/>
    </source>
</evidence>
<feature type="compositionally biased region" description="Polar residues" evidence="4">
    <location>
        <begin position="178"/>
        <end position="196"/>
    </location>
</feature>
<dbReference type="InterPro" id="IPR012445">
    <property type="entry name" value="ATG101"/>
</dbReference>
<evidence type="ECO:0000256" key="2">
    <source>
        <dbReference type="ARBA" id="ARBA00018874"/>
    </source>
</evidence>
<dbReference type="GO" id="GO:1990316">
    <property type="term" value="C:Atg1/ULK1 kinase complex"/>
    <property type="evidence" value="ECO:0007669"/>
    <property type="project" value="TreeGrafter"/>
</dbReference>
<reference evidence="5" key="1">
    <citation type="journal article" date="2023" name="Mol. Phylogenet. Evol.">
        <title>Genome-scale phylogeny and comparative genomics of the fungal order Sordariales.</title>
        <authorList>
            <person name="Hensen N."/>
            <person name="Bonometti L."/>
            <person name="Westerberg I."/>
            <person name="Brannstrom I.O."/>
            <person name="Guillou S."/>
            <person name="Cros-Aarteil S."/>
            <person name="Calhoun S."/>
            <person name="Haridas S."/>
            <person name="Kuo A."/>
            <person name="Mondo S."/>
            <person name="Pangilinan J."/>
            <person name="Riley R."/>
            <person name="LaButti K."/>
            <person name="Andreopoulos B."/>
            <person name="Lipzen A."/>
            <person name="Chen C."/>
            <person name="Yan M."/>
            <person name="Daum C."/>
            <person name="Ng V."/>
            <person name="Clum A."/>
            <person name="Steindorff A."/>
            <person name="Ohm R.A."/>
            <person name="Martin F."/>
            <person name="Silar P."/>
            <person name="Natvig D.O."/>
            <person name="Lalanne C."/>
            <person name="Gautier V."/>
            <person name="Ament-Velasquez S.L."/>
            <person name="Kruys A."/>
            <person name="Hutchinson M.I."/>
            <person name="Powell A.J."/>
            <person name="Barry K."/>
            <person name="Miller A.N."/>
            <person name="Grigoriev I.V."/>
            <person name="Debuchy R."/>
            <person name="Gladieux P."/>
            <person name="Hiltunen Thoren M."/>
            <person name="Johannesson H."/>
        </authorList>
    </citation>
    <scope>NUCLEOTIDE SEQUENCE</scope>
    <source>
        <strain evidence="5">FGSC 1904</strain>
    </source>
</reference>
<feature type="region of interest" description="Disordered" evidence="4">
    <location>
        <begin position="78"/>
        <end position="106"/>
    </location>
</feature>
<feature type="compositionally biased region" description="Gly residues" evidence="4">
    <location>
        <begin position="86"/>
        <end position="105"/>
    </location>
</feature>
<evidence type="ECO:0000313" key="6">
    <source>
        <dbReference type="Proteomes" id="UP001281003"/>
    </source>
</evidence>
<dbReference type="PANTHER" id="PTHR13292:SF0">
    <property type="entry name" value="AUTOPHAGY-RELATED PROTEIN 101"/>
    <property type="match status" value="1"/>
</dbReference>
<feature type="compositionally biased region" description="Gly residues" evidence="4">
    <location>
        <begin position="228"/>
        <end position="260"/>
    </location>
</feature>
<keyword evidence="6" id="KW-1185">Reference proteome</keyword>
<dbReference type="AlphaFoldDB" id="A0AAE0PJJ1"/>
<dbReference type="EMBL" id="JAUTDP010000003">
    <property type="protein sequence ID" value="KAK3401150.1"/>
    <property type="molecule type" value="Genomic_DNA"/>
</dbReference>
<dbReference type="GO" id="GO:0000407">
    <property type="term" value="C:phagophore assembly site"/>
    <property type="evidence" value="ECO:0007669"/>
    <property type="project" value="TreeGrafter"/>
</dbReference>
<dbReference type="GO" id="GO:0019901">
    <property type="term" value="F:protein kinase binding"/>
    <property type="evidence" value="ECO:0007669"/>
    <property type="project" value="TreeGrafter"/>
</dbReference>
<dbReference type="Proteomes" id="UP001281003">
    <property type="component" value="Unassembled WGS sequence"/>
</dbReference>
<comment type="similarity">
    <text evidence="1">Belongs to the ATG101 family.</text>
</comment>
<name>A0AAE0PJJ1_SORBR</name>
<dbReference type="PANTHER" id="PTHR13292">
    <property type="entry name" value="AUTOPHAGY-RELATED PROTEIN 101"/>
    <property type="match status" value="1"/>
</dbReference>
<reference evidence="5" key="2">
    <citation type="submission" date="2023-07" db="EMBL/GenBank/DDBJ databases">
        <authorList>
            <consortium name="Lawrence Berkeley National Laboratory"/>
            <person name="Haridas S."/>
            <person name="Hensen N."/>
            <person name="Bonometti L."/>
            <person name="Westerberg I."/>
            <person name="Brannstrom I.O."/>
            <person name="Guillou S."/>
            <person name="Cros-Aarteil S."/>
            <person name="Calhoun S."/>
            <person name="Kuo A."/>
            <person name="Mondo S."/>
            <person name="Pangilinan J."/>
            <person name="Riley R."/>
            <person name="LaButti K."/>
            <person name="Andreopoulos B."/>
            <person name="Lipzen A."/>
            <person name="Chen C."/>
            <person name="Yanf M."/>
            <person name="Daum C."/>
            <person name="Ng V."/>
            <person name="Clum A."/>
            <person name="Steindorff A."/>
            <person name="Ohm R."/>
            <person name="Martin F."/>
            <person name="Silar P."/>
            <person name="Natvig D."/>
            <person name="Lalanne C."/>
            <person name="Gautier V."/>
            <person name="Ament-velasquez S.L."/>
            <person name="Kruys A."/>
            <person name="Hutchinson M.I."/>
            <person name="Powell A.J."/>
            <person name="Barry K."/>
            <person name="Miller A.N."/>
            <person name="Grigoriev I.V."/>
            <person name="Debuchy R."/>
            <person name="Gladieux P."/>
            <person name="Thoren M.H."/>
            <person name="Johannesson H."/>
        </authorList>
    </citation>
    <scope>NUCLEOTIDE SEQUENCE</scope>
    <source>
        <strain evidence="5">FGSC 1904</strain>
    </source>
</reference>
<evidence type="ECO:0000256" key="1">
    <source>
        <dbReference type="ARBA" id="ARBA00007130"/>
    </source>
</evidence>
<sequence length="279" mass="29403">MEKVAPEFTLEAFADPSSVRDVVRGILHTIFFLRYFVSHEPKTRDVCGLELAYIPDAEIETLIDQRVTTLVRQLEMDRSASQQQHYGGGPGYSGGGGGGGGGGRGQITVQFFEKKRRKTWYGMGRGDDEVCWENWTVKVTVAEPRTESVRRAMEHTLQSTVFKCITIANTHKDHIPPITTNDSNPFTYQIHVNPQQHGGLHSTSHQQQSFPGGPSSSKEGAARSDYGSSGGSSGGGGGGSGSGGNGRGAAGRGAGGLAGAAGGAAAAVVGSWATRMGIY</sequence>